<gene>
    <name evidence="3" type="ORF">S7711_10057</name>
</gene>
<reference evidence="3 4" key="1">
    <citation type="journal article" date="2014" name="BMC Genomics">
        <title>Comparative genome sequencing reveals chemotype-specific gene clusters in the toxigenic black mold Stachybotrys.</title>
        <authorList>
            <person name="Semeiks J."/>
            <person name="Borek D."/>
            <person name="Otwinowski Z."/>
            <person name="Grishin N.V."/>
        </authorList>
    </citation>
    <scope>NUCLEOTIDE SEQUENCE [LARGE SCALE GENOMIC DNA]</scope>
    <source>
        <strain evidence="4">CBS 109288 / IBT 7711</strain>
    </source>
</reference>
<dbReference type="FunFam" id="3.40.50.720:FF:000084">
    <property type="entry name" value="Short-chain dehydrogenase reductase"/>
    <property type="match status" value="1"/>
</dbReference>
<proteinExistence type="inferred from homology"/>
<evidence type="ECO:0000256" key="2">
    <source>
        <dbReference type="ARBA" id="ARBA00022857"/>
    </source>
</evidence>
<dbReference type="EMBL" id="KL649649">
    <property type="protein sequence ID" value="KEY63866.1"/>
    <property type="molecule type" value="Genomic_DNA"/>
</dbReference>
<dbReference type="InterPro" id="IPR002347">
    <property type="entry name" value="SDR_fam"/>
</dbReference>
<dbReference type="Proteomes" id="UP000028045">
    <property type="component" value="Unassembled WGS sequence"/>
</dbReference>
<comment type="similarity">
    <text evidence="1">Belongs to the short-chain dehydrogenases/reductases (SDR) family.</text>
</comment>
<dbReference type="PROSITE" id="PS51257">
    <property type="entry name" value="PROKAR_LIPOPROTEIN"/>
    <property type="match status" value="1"/>
</dbReference>
<dbReference type="AlphaFoldDB" id="A0A084AEY7"/>
<dbReference type="Pfam" id="PF13561">
    <property type="entry name" value="adh_short_C2"/>
    <property type="match status" value="1"/>
</dbReference>
<dbReference type="OrthoDB" id="1669814at2759"/>
<sequence length="256" mass="26697">MVPTKPFDKKVIAVTGAASGIGCAIANYLGERGAILSLADVQRGDLDKLAAEISTRHSDIKVVTTTVDVSNSDQVSAWMSKTVAEFGHLDGAANFAGVRGGTLKTFEKLEDHLWEPVLSVNLMGVVHSLREQLKVLSPGGSIVNAASVAGLRSLPWPGNGPYVAAKHAIVGLTKSAAREYGEKGIRVNCVCPGAIDTPILDLPVDVDEKAYAAALNQALPRVGKPEEVAALVAFLLGSESCFITGTSMVIDGGFMA</sequence>
<evidence type="ECO:0000313" key="4">
    <source>
        <dbReference type="Proteomes" id="UP000028045"/>
    </source>
</evidence>
<dbReference type="PANTHER" id="PTHR42760">
    <property type="entry name" value="SHORT-CHAIN DEHYDROGENASES/REDUCTASES FAMILY MEMBER"/>
    <property type="match status" value="1"/>
</dbReference>
<evidence type="ECO:0000256" key="1">
    <source>
        <dbReference type="ARBA" id="ARBA00006484"/>
    </source>
</evidence>
<dbReference type="GO" id="GO:0006633">
    <property type="term" value="P:fatty acid biosynthetic process"/>
    <property type="evidence" value="ECO:0007669"/>
    <property type="project" value="TreeGrafter"/>
</dbReference>
<dbReference type="PRINTS" id="PR00080">
    <property type="entry name" value="SDRFAMILY"/>
</dbReference>
<accession>A0A084AEY7</accession>
<dbReference type="InterPro" id="IPR036291">
    <property type="entry name" value="NAD(P)-bd_dom_sf"/>
</dbReference>
<dbReference type="PRINTS" id="PR00081">
    <property type="entry name" value="GDHRDH"/>
</dbReference>
<dbReference type="SUPFAM" id="SSF51735">
    <property type="entry name" value="NAD(P)-binding Rossmann-fold domains"/>
    <property type="match status" value="1"/>
</dbReference>
<dbReference type="Gene3D" id="3.40.50.720">
    <property type="entry name" value="NAD(P)-binding Rossmann-like Domain"/>
    <property type="match status" value="1"/>
</dbReference>
<dbReference type="GO" id="GO:0016616">
    <property type="term" value="F:oxidoreductase activity, acting on the CH-OH group of donors, NAD or NADP as acceptor"/>
    <property type="evidence" value="ECO:0007669"/>
    <property type="project" value="TreeGrafter"/>
</dbReference>
<dbReference type="GO" id="GO:0048038">
    <property type="term" value="F:quinone binding"/>
    <property type="evidence" value="ECO:0007669"/>
    <property type="project" value="TreeGrafter"/>
</dbReference>
<evidence type="ECO:0000313" key="3">
    <source>
        <dbReference type="EMBL" id="KEY63866.1"/>
    </source>
</evidence>
<organism evidence="3 4">
    <name type="scientific">Stachybotrys chartarum (strain CBS 109288 / IBT 7711)</name>
    <name type="common">Toxic black mold</name>
    <name type="synonym">Stilbospora chartarum</name>
    <dbReference type="NCBI Taxonomy" id="1280523"/>
    <lineage>
        <taxon>Eukaryota</taxon>
        <taxon>Fungi</taxon>
        <taxon>Dikarya</taxon>
        <taxon>Ascomycota</taxon>
        <taxon>Pezizomycotina</taxon>
        <taxon>Sordariomycetes</taxon>
        <taxon>Hypocreomycetidae</taxon>
        <taxon>Hypocreales</taxon>
        <taxon>Stachybotryaceae</taxon>
        <taxon>Stachybotrys</taxon>
    </lineage>
</organism>
<dbReference type="PROSITE" id="PS00061">
    <property type="entry name" value="ADH_SHORT"/>
    <property type="match status" value="1"/>
</dbReference>
<keyword evidence="2" id="KW-0521">NADP</keyword>
<dbReference type="InterPro" id="IPR020904">
    <property type="entry name" value="Sc_DH/Rdtase_CS"/>
</dbReference>
<dbReference type="HOGENOM" id="CLU_010194_1_0_1"/>
<dbReference type="PANTHER" id="PTHR42760:SF45">
    <property type="entry name" value="SHORT CHAIN DEHYDROGENASE_REDUCTASE FAMILY PROTEIN, PUTATIVE (AFU_ORTHOLOGUE AFUA_3G09150)-RELATED"/>
    <property type="match status" value="1"/>
</dbReference>
<name>A0A084AEY7_STACB</name>
<keyword evidence="4" id="KW-1185">Reference proteome</keyword>
<protein>
    <submittedName>
        <fullName evidence="3">Uncharacterized protein</fullName>
    </submittedName>
</protein>